<dbReference type="GO" id="GO:0004020">
    <property type="term" value="F:adenylylsulfate kinase activity"/>
    <property type="evidence" value="ECO:0007669"/>
    <property type="project" value="TreeGrafter"/>
</dbReference>
<comment type="pathway">
    <text evidence="1">Sulfur metabolism.</text>
</comment>
<keyword evidence="4" id="KW-0067">ATP-binding</keyword>
<dbReference type="GO" id="GO:0005524">
    <property type="term" value="F:ATP binding"/>
    <property type="evidence" value="ECO:0007669"/>
    <property type="project" value="UniProtKB-KW"/>
</dbReference>
<dbReference type="Pfam" id="PF01747">
    <property type="entry name" value="ATP-sulfurylase"/>
    <property type="match status" value="1"/>
</dbReference>
<feature type="domain" description="Sulphate adenylyltransferase catalytic" evidence="6">
    <location>
        <begin position="2"/>
        <end position="89"/>
    </location>
</feature>
<evidence type="ECO:0000256" key="5">
    <source>
        <dbReference type="SAM" id="MobiDB-lite"/>
    </source>
</evidence>
<evidence type="ECO:0000256" key="1">
    <source>
        <dbReference type="ARBA" id="ARBA00004678"/>
    </source>
</evidence>
<sequence length="156" mass="17622">SNFYIVGRDPAGIPHPDKKEDLYDPTHGARVLSMAPGLTQLEIIPFKVAAYDKTKKKMAMFEPDRKEDFEFISGTKMRALAAKGDHPPCGLHGASSMEGPLGLLPISRRVKAVFLSRFCYVLFIKAFTPASHEDFVPKNMYLENVYEQSLHEKRHQ</sequence>
<dbReference type="SUPFAM" id="SSF52374">
    <property type="entry name" value="Nucleotidylyl transferase"/>
    <property type="match status" value="1"/>
</dbReference>
<evidence type="ECO:0000256" key="4">
    <source>
        <dbReference type="ARBA" id="ARBA00022840"/>
    </source>
</evidence>
<evidence type="ECO:0000313" key="7">
    <source>
        <dbReference type="EMBL" id="JAT79167.1"/>
    </source>
</evidence>
<dbReference type="Gene3D" id="3.40.50.620">
    <property type="entry name" value="HUPs"/>
    <property type="match status" value="1"/>
</dbReference>
<dbReference type="AlphaFoldDB" id="A0A1D2AJ04"/>
<feature type="non-terminal residue" evidence="7">
    <location>
        <position position="1"/>
    </location>
</feature>
<accession>A0A1D2AJ04</accession>
<dbReference type="InterPro" id="IPR014729">
    <property type="entry name" value="Rossmann-like_a/b/a_fold"/>
</dbReference>
<dbReference type="EMBL" id="GETE01000318">
    <property type="protein sequence ID" value="JAT79167.1"/>
    <property type="molecule type" value="Transcribed_RNA"/>
</dbReference>
<keyword evidence="2" id="KW-0808">Transferase</keyword>
<protein>
    <submittedName>
        <fullName evidence="7">Bifunctional 3 phosphoadenosine 5 phosphosulfate synthase 2 isoform x2</fullName>
    </submittedName>
</protein>
<organism evidence="7">
    <name type="scientific">Ornithodoros brasiliensis</name>
    <name type="common">Mouro tick</name>
    <dbReference type="NCBI Taxonomy" id="888526"/>
    <lineage>
        <taxon>Eukaryota</taxon>
        <taxon>Metazoa</taxon>
        <taxon>Ecdysozoa</taxon>
        <taxon>Arthropoda</taxon>
        <taxon>Chelicerata</taxon>
        <taxon>Arachnida</taxon>
        <taxon>Acari</taxon>
        <taxon>Parasitiformes</taxon>
        <taxon>Ixodida</taxon>
        <taxon>Ixodoidea</taxon>
        <taxon>Argasidae</taxon>
        <taxon>Ornithodorinae</taxon>
        <taxon>Ornithodoros</taxon>
    </lineage>
</organism>
<keyword evidence="3" id="KW-0547">Nucleotide-binding</keyword>
<dbReference type="GO" id="GO:0000103">
    <property type="term" value="P:sulfate assimilation"/>
    <property type="evidence" value="ECO:0007669"/>
    <property type="project" value="TreeGrafter"/>
</dbReference>
<dbReference type="GO" id="GO:0004781">
    <property type="term" value="F:sulfate adenylyltransferase (ATP) activity"/>
    <property type="evidence" value="ECO:0007669"/>
    <property type="project" value="InterPro"/>
</dbReference>
<dbReference type="PANTHER" id="PTHR11055">
    <property type="entry name" value="BIFUNCTIONAL 3'-PHOSPHOADENOSINE 5'-PHOSPHOSULFATE SYNTHASE"/>
    <property type="match status" value="1"/>
</dbReference>
<evidence type="ECO:0000259" key="6">
    <source>
        <dbReference type="Pfam" id="PF01747"/>
    </source>
</evidence>
<dbReference type="PANTHER" id="PTHR11055:SF1">
    <property type="entry name" value="PAPS SYNTHETASE, ISOFORM D"/>
    <property type="match status" value="1"/>
</dbReference>
<evidence type="ECO:0000256" key="3">
    <source>
        <dbReference type="ARBA" id="ARBA00022741"/>
    </source>
</evidence>
<reference evidence="7" key="1">
    <citation type="submission" date="2016-07" db="EMBL/GenBank/DDBJ databases">
        <title>Salivary Glands transcriptome analysis on engorged females of Ornithodoros brasiliensis (Acari:Argasidae).</title>
        <authorList>
            <person name="Simons S.M."/>
            <person name="Carvalho E."/>
            <person name="Junqueira-de-Azevedo I."/>
            <person name="Ho P.L."/>
            <person name="Giovanni D."/>
            <person name="Mendonca R."/>
            <person name="Onofrio V."/>
            <person name="Landulfo G."/>
            <person name="Ramirez D."/>
            <person name="Barros-Battesti D."/>
        </authorList>
    </citation>
    <scope>NUCLEOTIDE SEQUENCE</scope>
    <source>
        <strain evidence="7">Female</strain>
        <tissue evidence="7">Salivary gland</tissue>
    </source>
</reference>
<evidence type="ECO:0000256" key="2">
    <source>
        <dbReference type="ARBA" id="ARBA00022679"/>
    </source>
</evidence>
<proteinExistence type="predicted"/>
<feature type="region of interest" description="Disordered" evidence="5">
    <location>
        <begin position="1"/>
        <end position="20"/>
    </location>
</feature>
<name>A0A1D2AJ04_ORNBR</name>
<dbReference type="GO" id="GO:0050428">
    <property type="term" value="P:3'-phosphoadenosine 5'-phosphosulfate biosynthetic process"/>
    <property type="evidence" value="ECO:0007669"/>
    <property type="project" value="TreeGrafter"/>
</dbReference>
<dbReference type="InterPro" id="IPR024951">
    <property type="entry name" value="Sulfurylase_cat_dom"/>
</dbReference>